<dbReference type="EMBL" id="JBHSCY010000002">
    <property type="protein sequence ID" value="MFC4269207.1"/>
    <property type="molecule type" value="Genomic_DNA"/>
</dbReference>
<gene>
    <name evidence="1" type="ORF">ACFOWD_09845</name>
</gene>
<reference evidence="2" key="1">
    <citation type="journal article" date="2019" name="Int. J. Syst. Evol. Microbiol.">
        <title>The Global Catalogue of Microorganisms (GCM) 10K type strain sequencing project: providing services to taxonomists for standard genome sequencing and annotation.</title>
        <authorList>
            <consortium name="The Broad Institute Genomics Platform"/>
            <consortium name="The Broad Institute Genome Sequencing Center for Infectious Disease"/>
            <person name="Wu L."/>
            <person name="Ma J."/>
        </authorList>
    </citation>
    <scope>NUCLEOTIDE SEQUENCE [LARGE SCALE GENOMIC DNA]</scope>
    <source>
        <strain evidence="2">CECT 8655</strain>
    </source>
</reference>
<evidence type="ECO:0000313" key="1">
    <source>
        <dbReference type="EMBL" id="MFC4269207.1"/>
    </source>
</evidence>
<dbReference type="Gene3D" id="3.90.930.1">
    <property type="match status" value="1"/>
</dbReference>
<dbReference type="SUPFAM" id="SSF82185">
    <property type="entry name" value="Histone H3 K4-specific methyltransferase SET7/9 N-terminal domain"/>
    <property type="match status" value="1"/>
</dbReference>
<proteinExistence type="predicted"/>
<evidence type="ECO:0000313" key="2">
    <source>
        <dbReference type="Proteomes" id="UP001595826"/>
    </source>
</evidence>
<dbReference type="RefSeq" id="WP_377410186.1">
    <property type="nucleotide sequence ID" value="NZ_JBHSCY010000002.1"/>
</dbReference>
<name>A0ABV8RB45_9FLAO</name>
<protein>
    <submittedName>
        <fullName evidence="1">Toxin-antitoxin system YwqK family antitoxin</fullName>
    </submittedName>
</protein>
<comment type="caution">
    <text evidence="1">The sequence shown here is derived from an EMBL/GenBank/DDBJ whole genome shotgun (WGS) entry which is preliminary data.</text>
</comment>
<organism evidence="1 2">
    <name type="scientific">Polaribacter marinivivus</name>
    <dbReference type="NCBI Taxonomy" id="1524260"/>
    <lineage>
        <taxon>Bacteria</taxon>
        <taxon>Pseudomonadati</taxon>
        <taxon>Bacteroidota</taxon>
        <taxon>Flavobacteriia</taxon>
        <taxon>Flavobacteriales</taxon>
        <taxon>Flavobacteriaceae</taxon>
    </lineage>
</organism>
<keyword evidence="2" id="KW-1185">Reference proteome</keyword>
<dbReference type="Proteomes" id="UP001595826">
    <property type="component" value="Unassembled WGS sequence"/>
</dbReference>
<sequence length="265" mass="31610">MKRTFFIILVFFSLCTFSQKDTIINFYNFNNQKSLSKPNDLKFIEVLIKKNDTLWRFERYKANGHLFCFWHSKTKDSQQKIGQFITFDKNDSISSITYYNQKGLRNGRTKAWFPNRNVNYEGSYKNGKRNGVWKFFHFNGKIAARGFFKNDTLIKQFYFDEFGKSIKVNEDCCTREQRFKGGINKFRNKLKKFTKTINYQLIGDLYVDFSIDINGNIDDVEIYGYAPNNVKHELITFFKNIKGWEPAIHLKRKVPSNYFIKLNFK</sequence>
<accession>A0ABV8RB45</accession>